<evidence type="ECO:0000256" key="10">
    <source>
        <dbReference type="RuleBase" id="RU000508"/>
    </source>
</evidence>
<dbReference type="NCBIfam" id="NF006780">
    <property type="entry name" value="PRK09293.1-4"/>
    <property type="match status" value="1"/>
</dbReference>
<evidence type="ECO:0000256" key="8">
    <source>
        <dbReference type="ARBA" id="ARBA00023277"/>
    </source>
</evidence>
<feature type="binding site" evidence="9">
    <location>
        <position position="102"/>
    </location>
    <ligand>
        <name>Mg(2+)</name>
        <dbReference type="ChEBI" id="CHEBI:18420"/>
        <label>2</label>
    </ligand>
</feature>
<gene>
    <name evidence="9" type="primary">fbp</name>
    <name evidence="13" type="ORF">SAMN04488075_2625</name>
</gene>
<dbReference type="GO" id="GO:0042132">
    <property type="term" value="F:fructose 1,6-bisphosphate 1-phosphatase activity"/>
    <property type="evidence" value="ECO:0007669"/>
    <property type="project" value="UniProtKB-UniRule"/>
</dbReference>
<dbReference type="PIRSF" id="PIRSF500210">
    <property type="entry name" value="FBPtase"/>
    <property type="match status" value="1"/>
</dbReference>
<dbReference type="GO" id="GO:0030388">
    <property type="term" value="P:fructose 1,6-bisphosphate metabolic process"/>
    <property type="evidence" value="ECO:0007669"/>
    <property type="project" value="TreeGrafter"/>
</dbReference>
<keyword evidence="6 9" id="KW-0378">Hydrolase</keyword>
<feature type="binding site" evidence="9">
    <location>
        <position position="192"/>
    </location>
    <ligand>
        <name>substrate</name>
    </ligand>
</feature>
<evidence type="ECO:0000259" key="12">
    <source>
        <dbReference type="Pfam" id="PF18913"/>
    </source>
</evidence>
<dbReference type="InterPro" id="IPR028343">
    <property type="entry name" value="FBPtase"/>
</dbReference>
<comment type="similarity">
    <text evidence="3 9 10">Belongs to the FBPase class 1 family.</text>
</comment>
<dbReference type="Gene3D" id="3.40.190.80">
    <property type="match status" value="1"/>
</dbReference>
<feature type="binding site" evidence="9">
    <location>
        <position position="104"/>
    </location>
    <ligand>
        <name>Mg(2+)</name>
        <dbReference type="ChEBI" id="CHEBI:18420"/>
        <label>1</label>
    </ligand>
</feature>
<comment type="pathway">
    <text evidence="2">Carbohydrate biosynthesis; Calvin cycle.</text>
</comment>
<dbReference type="Gene3D" id="3.30.540.10">
    <property type="entry name" value="Fructose-1,6-Bisphosphatase, subunit A, domain 1"/>
    <property type="match status" value="1"/>
</dbReference>
<dbReference type="PANTHER" id="PTHR11556:SF35">
    <property type="entry name" value="SEDOHEPTULOSE-1,7-BISPHOSPHATASE, CHLOROPLASTIC"/>
    <property type="match status" value="1"/>
</dbReference>
<dbReference type="InterPro" id="IPR000146">
    <property type="entry name" value="FBPase_class-1"/>
</dbReference>
<dbReference type="Pfam" id="PF18913">
    <property type="entry name" value="FBPase_C"/>
    <property type="match status" value="1"/>
</dbReference>
<feature type="binding site" evidence="9">
    <location>
        <position position="83"/>
    </location>
    <ligand>
        <name>Mg(2+)</name>
        <dbReference type="ChEBI" id="CHEBI:18420"/>
        <label>1</label>
    </ligand>
</feature>
<evidence type="ECO:0000256" key="9">
    <source>
        <dbReference type="HAMAP-Rule" id="MF_01855"/>
    </source>
</evidence>
<name>A0A1H6N715_9RHOB</name>
<proteinExistence type="inferred from homology"/>
<dbReference type="STRING" id="65735.SAMN04488075_2625"/>
<dbReference type="Pfam" id="PF00316">
    <property type="entry name" value="FBPase"/>
    <property type="match status" value="1"/>
</dbReference>
<evidence type="ECO:0000313" key="14">
    <source>
        <dbReference type="Proteomes" id="UP000199125"/>
    </source>
</evidence>
<dbReference type="SUPFAM" id="SSF56655">
    <property type="entry name" value="Carbohydrate phosphatase"/>
    <property type="match status" value="1"/>
</dbReference>
<feature type="binding site" evidence="9">
    <location>
        <position position="102"/>
    </location>
    <ligand>
        <name>Mg(2+)</name>
        <dbReference type="ChEBI" id="CHEBI:18420"/>
        <label>1</label>
    </ligand>
</feature>
<evidence type="ECO:0000256" key="3">
    <source>
        <dbReference type="ARBA" id="ARBA00010941"/>
    </source>
</evidence>
<accession>A0A1H6N715</accession>
<organism evidence="13 14">
    <name type="scientific">Paracoccus alkenifer</name>
    <dbReference type="NCBI Taxonomy" id="65735"/>
    <lineage>
        <taxon>Bacteria</taxon>
        <taxon>Pseudomonadati</taxon>
        <taxon>Pseudomonadota</taxon>
        <taxon>Alphaproteobacteria</taxon>
        <taxon>Rhodobacterales</taxon>
        <taxon>Paracoccaceae</taxon>
        <taxon>Paracoccus</taxon>
    </lineage>
</organism>
<evidence type="ECO:0000256" key="2">
    <source>
        <dbReference type="ARBA" id="ARBA00005215"/>
    </source>
</evidence>
<keyword evidence="8 9" id="KW-0119">Carbohydrate metabolism</keyword>
<keyword evidence="5 9" id="KW-0479">Metal-binding</keyword>
<dbReference type="HAMAP" id="MF_01855">
    <property type="entry name" value="FBPase_class1"/>
    <property type="match status" value="1"/>
</dbReference>
<protein>
    <recommendedName>
        <fullName evidence="9">Fructose-1,6-bisphosphatase class 1</fullName>
        <shortName evidence="9">FBPase class 1</shortName>
        <ecNumber evidence="9">3.1.3.11</ecNumber>
    </recommendedName>
    <alternativeName>
        <fullName evidence="9">D-fructose-1,6-bisphosphate 1-phosphohydrolase class 1</fullName>
    </alternativeName>
</protein>
<dbReference type="GO" id="GO:0006094">
    <property type="term" value="P:gluconeogenesis"/>
    <property type="evidence" value="ECO:0007669"/>
    <property type="project" value="UniProtKB-UniRule"/>
</dbReference>
<evidence type="ECO:0000256" key="7">
    <source>
        <dbReference type="ARBA" id="ARBA00022842"/>
    </source>
</evidence>
<reference evidence="14" key="1">
    <citation type="submission" date="2016-10" db="EMBL/GenBank/DDBJ databases">
        <authorList>
            <person name="Varghese N."/>
            <person name="Submissions S."/>
        </authorList>
    </citation>
    <scope>NUCLEOTIDE SEQUENCE [LARGE SCALE GENOMIC DNA]</scope>
    <source>
        <strain evidence="14">DSM 11593</strain>
    </source>
</reference>
<dbReference type="GO" id="GO:0006000">
    <property type="term" value="P:fructose metabolic process"/>
    <property type="evidence" value="ECO:0007669"/>
    <property type="project" value="TreeGrafter"/>
</dbReference>
<comment type="caution">
    <text evidence="9">Lacks conserved residue(s) required for the propagation of feature annotation.</text>
</comment>
<dbReference type="AlphaFoldDB" id="A0A1H6N715"/>
<dbReference type="FunFam" id="3.40.190.80:FF:000011">
    <property type="entry name" value="Fructose-1,6-bisphosphatase class 1"/>
    <property type="match status" value="1"/>
</dbReference>
<dbReference type="OrthoDB" id="9806756at2"/>
<feature type="binding site" evidence="9">
    <location>
        <position position="105"/>
    </location>
    <ligand>
        <name>Mg(2+)</name>
        <dbReference type="ChEBI" id="CHEBI:18420"/>
        <label>2</label>
    </ligand>
</feature>
<dbReference type="PRINTS" id="PR00115">
    <property type="entry name" value="F16BPHPHTASE"/>
</dbReference>
<comment type="subcellular location">
    <subcellularLocation>
        <location evidence="9">Cytoplasm</location>
    </subcellularLocation>
</comment>
<evidence type="ECO:0000256" key="5">
    <source>
        <dbReference type="ARBA" id="ARBA00022723"/>
    </source>
</evidence>
<evidence type="ECO:0000256" key="6">
    <source>
        <dbReference type="ARBA" id="ARBA00022801"/>
    </source>
</evidence>
<evidence type="ECO:0000313" key="13">
    <source>
        <dbReference type="EMBL" id="SEI07349.1"/>
    </source>
</evidence>
<evidence type="ECO:0000256" key="1">
    <source>
        <dbReference type="ARBA" id="ARBA00001273"/>
    </source>
</evidence>
<dbReference type="GO" id="GO:0005829">
    <property type="term" value="C:cytosol"/>
    <property type="evidence" value="ECO:0007669"/>
    <property type="project" value="TreeGrafter"/>
</dbReference>
<keyword evidence="7 9" id="KW-0460">Magnesium</keyword>
<dbReference type="PANTHER" id="PTHR11556">
    <property type="entry name" value="FRUCTOSE-1,6-BISPHOSPHATASE-RELATED"/>
    <property type="match status" value="1"/>
</dbReference>
<feature type="domain" description="Fructose-1-6-bisphosphatase class 1 C-terminal" evidence="12">
    <location>
        <begin position="182"/>
        <end position="315"/>
    </location>
</feature>
<dbReference type="RefSeq" id="WP_090848546.1">
    <property type="nucleotide sequence ID" value="NZ_FNXG01000005.1"/>
</dbReference>
<dbReference type="GO" id="GO:0000287">
    <property type="term" value="F:magnesium ion binding"/>
    <property type="evidence" value="ECO:0007669"/>
    <property type="project" value="UniProtKB-UniRule"/>
</dbReference>
<feature type="binding site" evidence="9">
    <location>
        <position position="264"/>
    </location>
    <ligand>
        <name>Mg(2+)</name>
        <dbReference type="ChEBI" id="CHEBI:18420"/>
        <label>2</label>
    </ligand>
</feature>
<dbReference type="EC" id="3.1.3.11" evidence="9"/>
<comment type="catalytic activity">
    <reaction evidence="1 9">
        <text>beta-D-fructose 1,6-bisphosphate + H2O = beta-D-fructose 6-phosphate + phosphate</text>
        <dbReference type="Rhea" id="RHEA:11064"/>
        <dbReference type="ChEBI" id="CHEBI:15377"/>
        <dbReference type="ChEBI" id="CHEBI:32966"/>
        <dbReference type="ChEBI" id="CHEBI:43474"/>
        <dbReference type="ChEBI" id="CHEBI:57634"/>
        <dbReference type="EC" id="3.1.3.11"/>
    </reaction>
</comment>
<dbReference type="CDD" id="cd00354">
    <property type="entry name" value="FBPase"/>
    <property type="match status" value="1"/>
</dbReference>
<dbReference type="NCBIfam" id="NF006779">
    <property type="entry name" value="PRK09293.1-3"/>
    <property type="match status" value="1"/>
</dbReference>
<keyword evidence="4 9" id="KW-0963">Cytoplasm</keyword>
<dbReference type="GO" id="GO:0005986">
    <property type="term" value="P:sucrose biosynthetic process"/>
    <property type="evidence" value="ECO:0007669"/>
    <property type="project" value="TreeGrafter"/>
</dbReference>
<dbReference type="InterPro" id="IPR033391">
    <property type="entry name" value="FBPase_N"/>
</dbReference>
<dbReference type="InterPro" id="IPR044015">
    <property type="entry name" value="FBPase_C_dom"/>
</dbReference>
<dbReference type="EMBL" id="FNXG01000005">
    <property type="protein sequence ID" value="SEI07349.1"/>
    <property type="molecule type" value="Genomic_DNA"/>
</dbReference>
<dbReference type="Proteomes" id="UP000199125">
    <property type="component" value="Unassembled WGS sequence"/>
</dbReference>
<dbReference type="InterPro" id="IPR020548">
    <property type="entry name" value="Fructose_bisphosphatase_AS"/>
</dbReference>
<sequence>MTAAQDIGLADLATQPEVAEVIRTLARVARELSRRIARGALERHGATVGENSDGDSQKALDLIADRAVFAALQGAPVRWYASEERDEVVPLTPGAPLALAIDPLDGSSNIDVNMSIGTIFSILPAQDDPLASFLRPGREQLAAGYVIYGPQTALVLTLGRGTALWVLDPASGRFEPAGPLAIPQRSNEFAINVSNYRHWAPPVRAYIDDCLAGETGPRDKNFNMRWVASLVAETHRIITRGGIFLYPADARRGYDHGRLRHVYECAPIALLVEQAGGAATDGCDPILDLVPQALHERTPLVFGTPVKVHRVAAYHDLPHEEVAALFGQRGLFRQ</sequence>
<evidence type="ECO:0000256" key="4">
    <source>
        <dbReference type="ARBA" id="ARBA00022490"/>
    </source>
</evidence>
<feature type="domain" description="Fructose-1-6-bisphosphatase class I N-terminal" evidence="11">
    <location>
        <begin position="17"/>
        <end position="174"/>
    </location>
</feature>
<dbReference type="PIRSF" id="PIRSF000904">
    <property type="entry name" value="FBPtase_SBPase"/>
    <property type="match status" value="1"/>
</dbReference>
<comment type="subunit">
    <text evidence="9">Homotetramer.</text>
</comment>
<keyword evidence="14" id="KW-1185">Reference proteome</keyword>
<dbReference type="GO" id="GO:0006002">
    <property type="term" value="P:fructose 6-phosphate metabolic process"/>
    <property type="evidence" value="ECO:0007669"/>
    <property type="project" value="TreeGrafter"/>
</dbReference>
<comment type="cofactor">
    <cofactor evidence="9">
        <name>Mg(2+)</name>
        <dbReference type="ChEBI" id="CHEBI:18420"/>
    </cofactor>
    <text evidence="9">Binds 2 magnesium ions per subunit.</text>
</comment>
<feature type="binding site" evidence="9">
    <location>
        <begin position="105"/>
        <end position="108"/>
    </location>
    <ligand>
        <name>substrate</name>
    </ligand>
</feature>
<evidence type="ECO:0000259" key="11">
    <source>
        <dbReference type="Pfam" id="PF00316"/>
    </source>
</evidence>
<dbReference type="PROSITE" id="PS00124">
    <property type="entry name" value="FBPASE"/>
    <property type="match status" value="1"/>
</dbReference>